<gene>
    <name evidence="2" type="ORF">TICRE_08800</name>
</gene>
<dbReference type="OrthoDB" id="9796381at2"/>
<dbReference type="Gene3D" id="3.40.630.30">
    <property type="match status" value="1"/>
</dbReference>
<evidence type="ECO:0000313" key="2">
    <source>
        <dbReference type="EMBL" id="OLS03179.1"/>
    </source>
</evidence>
<feature type="domain" description="N-acetyltransferase" evidence="1">
    <location>
        <begin position="1"/>
        <end position="169"/>
    </location>
</feature>
<dbReference type="Proteomes" id="UP000186112">
    <property type="component" value="Unassembled WGS sequence"/>
</dbReference>
<dbReference type="AlphaFoldDB" id="A0A1U7M7I9"/>
<dbReference type="InterPro" id="IPR000182">
    <property type="entry name" value="GNAT_dom"/>
</dbReference>
<dbReference type="InterPro" id="IPR016181">
    <property type="entry name" value="Acyl_CoA_acyltransferase"/>
</dbReference>
<dbReference type="PANTHER" id="PTHR43617:SF20">
    <property type="entry name" value="N-ALPHA-ACETYLTRANSFERASE RIMI"/>
    <property type="match status" value="1"/>
</dbReference>
<dbReference type="Pfam" id="PF00583">
    <property type="entry name" value="Acetyltransf_1"/>
    <property type="match status" value="1"/>
</dbReference>
<dbReference type="RefSeq" id="WP_075725528.1">
    <property type="nucleotide sequence ID" value="NZ_LTDM01000011.1"/>
</dbReference>
<dbReference type="PROSITE" id="PS51186">
    <property type="entry name" value="GNAT"/>
    <property type="match status" value="1"/>
</dbReference>
<protein>
    <submittedName>
        <fullName evidence="2">Acetyltransferase (GNAT) family protein</fullName>
    </submittedName>
</protein>
<dbReference type="CDD" id="cd04301">
    <property type="entry name" value="NAT_SF"/>
    <property type="match status" value="1"/>
</dbReference>
<dbReference type="PANTHER" id="PTHR43617">
    <property type="entry name" value="L-AMINO ACID N-ACETYLTRANSFERASE"/>
    <property type="match status" value="1"/>
</dbReference>
<reference evidence="2 3" key="1">
    <citation type="submission" date="2016-02" db="EMBL/GenBank/DDBJ databases">
        <title>Genome sequence of Tissierella creatinophila DSM 6911.</title>
        <authorList>
            <person name="Poehlein A."/>
            <person name="Daniel R."/>
        </authorList>
    </citation>
    <scope>NUCLEOTIDE SEQUENCE [LARGE SCALE GENOMIC DNA]</scope>
    <source>
        <strain evidence="2 3">DSM 6911</strain>
    </source>
</reference>
<proteinExistence type="predicted"/>
<keyword evidence="3" id="KW-1185">Reference proteome</keyword>
<organism evidence="2 3">
    <name type="scientific">Tissierella creatinophila DSM 6911</name>
    <dbReference type="NCBI Taxonomy" id="1123403"/>
    <lineage>
        <taxon>Bacteria</taxon>
        <taxon>Bacillati</taxon>
        <taxon>Bacillota</taxon>
        <taxon>Tissierellia</taxon>
        <taxon>Tissierellales</taxon>
        <taxon>Tissierellaceae</taxon>
        <taxon>Tissierella</taxon>
    </lineage>
</organism>
<dbReference type="SUPFAM" id="SSF55729">
    <property type="entry name" value="Acyl-CoA N-acyltransferases (Nat)"/>
    <property type="match status" value="1"/>
</dbReference>
<name>A0A1U7M7I9_TISCR</name>
<sequence length="169" mass="19682">MEFRRSKETDIEGIMLIIKKAQNHLKEQGIDQWQNGYPNEEVIKVDIEKQESYVLIEDEKAVGTTALSFEAEKTYDNIYDGKWLTDISYAVIHRIAIDIDFRGKGLAREMLKEIEKKCADNRVKSIKVDTHKENISMQNFLKKNGFKYCGIIYLKDGNERVAFEKVLNI</sequence>
<accession>A0A1U7M7I9</accession>
<comment type="caution">
    <text evidence="2">The sequence shown here is derived from an EMBL/GenBank/DDBJ whole genome shotgun (WGS) entry which is preliminary data.</text>
</comment>
<evidence type="ECO:0000313" key="3">
    <source>
        <dbReference type="Proteomes" id="UP000186112"/>
    </source>
</evidence>
<evidence type="ECO:0000259" key="1">
    <source>
        <dbReference type="PROSITE" id="PS51186"/>
    </source>
</evidence>
<dbReference type="GO" id="GO:0016747">
    <property type="term" value="F:acyltransferase activity, transferring groups other than amino-acyl groups"/>
    <property type="evidence" value="ECO:0007669"/>
    <property type="project" value="InterPro"/>
</dbReference>
<keyword evidence="2" id="KW-0808">Transferase</keyword>
<dbReference type="EMBL" id="LTDM01000011">
    <property type="protein sequence ID" value="OLS03179.1"/>
    <property type="molecule type" value="Genomic_DNA"/>
</dbReference>
<dbReference type="InterPro" id="IPR050276">
    <property type="entry name" value="MshD_Acetyltransferase"/>
</dbReference>